<reference evidence="1" key="1">
    <citation type="journal article" date="2022" name="bioRxiv">
        <title>Sequencing and chromosome-scale assembly of the giantPleurodeles waltlgenome.</title>
        <authorList>
            <person name="Brown T."/>
            <person name="Elewa A."/>
            <person name="Iarovenko S."/>
            <person name="Subramanian E."/>
            <person name="Araus A.J."/>
            <person name="Petzold A."/>
            <person name="Susuki M."/>
            <person name="Suzuki K.-i.T."/>
            <person name="Hayashi T."/>
            <person name="Toyoda A."/>
            <person name="Oliveira C."/>
            <person name="Osipova E."/>
            <person name="Leigh N.D."/>
            <person name="Simon A."/>
            <person name="Yun M.H."/>
        </authorList>
    </citation>
    <scope>NUCLEOTIDE SEQUENCE</scope>
    <source>
        <strain evidence="1">20211129_DDA</strain>
        <tissue evidence="1">Liver</tissue>
    </source>
</reference>
<dbReference type="EMBL" id="JANPWB010000015">
    <property type="protein sequence ID" value="KAJ1093110.1"/>
    <property type="molecule type" value="Genomic_DNA"/>
</dbReference>
<evidence type="ECO:0000313" key="1">
    <source>
        <dbReference type="EMBL" id="KAJ1093110.1"/>
    </source>
</evidence>
<evidence type="ECO:0000313" key="2">
    <source>
        <dbReference type="Proteomes" id="UP001066276"/>
    </source>
</evidence>
<gene>
    <name evidence="1" type="ORF">NDU88_006219</name>
</gene>
<dbReference type="Proteomes" id="UP001066276">
    <property type="component" value="Chromosome 11"/>
</dbReference>
<dbReference type="AlphaFoldDB" id="A0AAV7LZM3"/>
<accession>A0AAV7LZM3</accession>
<sequence length="93" mass="10766">MRSSQTCRVVDLHRVCRKLYISSNGRMANPERMLEEEQCVLIMVYAELPWMESKFMTSLIQDPEEEDYATCAHFPANVVIGSQVDQEEVPLEL</sequence>
<protein>
    <submittedName>
        <fullName evidence="1">Uncharacterized protein</fullName>
    </submittedName>
</protein>
<organism evidence="1 2">
    <name type="scientific">Pleurodeles waltl</name>
    <name type="common">Iberian ribbed newt</name>
    <dbReference type="NCBI Taxonomy" id="8319"/>
    <lineage>
        <taxon>Eukaryota</taxon>
        <taxon>Metazoa</taxon>
        <taxon>Chordata</taxon>
        <taxon>Craniata</taxon>
        <taxon>Vertebrata</taxon>
        <taxon>Euteleostomi</taxon>
        <taxon>Amphibia</taxon>
        <taxon>Batrachia</taxon>
        <taxon>Caudata</taxon>
        <taxon>Salamandroidea</taxon>
        <taxon>Salamandridae</taxon>
        <taxon>Pleurodelinae</taxon>
        <taxon>Pleurodeles</taxon>
    </lineage>
</organism>
<proteinExistence type="predicted"/>
<keyword evidence="2" id="KW-1185">Reference proteome</keyword>
<comment type="caution">
    <text evidence="1">The sequence shown here is derived from an EMBL/GenBank/DDBJ whole genome shotgun (WGS) entry which is preliminary data.</text>
</comment>
<name>A0AAV7LZM3_PLEWA</name>